<gene>
    <name evidence="1" type="ORF">OXX778_LOCUS17492</name>
</gene>
<protein>
    <recommendedName>
        <fullName evidence="3">Transposase</fullName>
    </recommendedName>
</protein>
<comment type="caution">
    <text evidence="1">The sequence shown here is derived from an EMBL/GenBank/DDBJ whole genome shotgun (WGS) entry which is preliminary data.</text>
</comment>
<reference evidence="1" key="1">
    <citation type="submission" date="2021-02" db="EMBL/GenBank/DDBJ databases">
        <authorList>
            <person name="Nowell W R."/>
        </authorList>
    </citation>
    <scope>NUCLEOTIDE SEQUENCE</scope>
    <source>
        <strain evidence="1">Ploen Becks lab</strain>
    </source>
</reference>
<dbReference type="Proteomes" id="UP000663879">
    <property type="component" value="Unassembled WGS sequence"/>
</dbReference>
<evidence type="ECO:0000313" key="2">
    <source>
        <dbReference type="Proteomes" id="UP000663879"/>
    </source>
</evidence>
<dbReference type="OrthoDB" id="128050at2759"/>
<proteinExistence type="predicted"/>
<sequence length="134" mass="15861">MLDIKNLHNSTCAGSYQLDLKMILNKWKKDPTLKDFHDYFNKQLVKSVFNRWQIYLTPSGFANTNSPIESFNNSIKEHFTKRLKYHIISALEVFVDLVHYESDNKKQFELQGKVYKHMIEDANHLLKKGKLELN</sequence>
<evidence type="ECO:0008006" key="3">
    <source>
        <dbReference type="Google" id="ProtNLM"/>
    </source>
</evidence>
<keyword evidence="2" id="KW-1185">Reference proteome</keyword>
<accession>A0A814IH16</accession>
<evidence type="ECO:0000313" key="1">
    <source>
        <dbReference type="EMBL" id="CAF1023365.1"/>
    </source>
</evidence>
<dbReference type="AlphaFoldDB" id="A0A814IH16"/>
<dbReference type="EMBL" id="CAJNOC010004488">
    <property type="protein sequence ID" value="CAF1023365.1"/>
    <property type="molecule type" value="Genomic_DNA"/>
</dbReference>
<organism evidence="1 2">
    <name type="scientific">Brachionus calyciflorus</name>
    <dbReference type="NCBI Taxonomy" id="104777"/>
    <lineage>
        <taxon>Eukaryota</taxon>
        <taxon>Metazoa</taxon>
        <taxon>Spiralia</taxon>
        <taxon>Gnathifera</taxon>
        <taxon>Rotifera</taxon>
        <taxon>Eurotatoria</taxon>
        <taxon>Monogononta</taxon>
        <taxon>Pseudotrocha</taxon>
        <taxon>Ploima</taxon>
        <taxon>Brachionidae</taxon>
        <taxon>Brachionus</taxon>
    </lineage>
</organism>
<name>A0A814IH16_9BILA</name>